<evidence type="ECO:0000256" key="1">
    <source>
        <dbReference type="ARBA" id="ARBA00023015"/>
    </source>
</evidence>
<evidence type="ECO:0000259" key="5">
    <source>
        <dbReference type="PROSITE" id="PS50090"/>
    </source>
</evidence>
<dbReference type="InterPro" id="IPR006447">
    <property type="entry name" value="Myb_dom_plants"/>
</dbReference>
<proteinExistence type="predicted"/>
<reference evidence="8" key="1">
    <citation type="journal article" date="2010" name="Genome Biol.">
        <title>Genome sequence of the necrotrophic plant pathogen Pythium ultimum reveals original pathogenicity mechanisms and effector repertoire.</title>
        <authorList>
            <person name="Levesque C.A."/>
            <person name="Brouwer H."/>
            <person name="Cano L."/>
            <person name="Hamilton J.P."/>
            <person name="Holt C."/>
            <person name="Huitema E."/>
            <person name="Raffaele S."/>
            <person name="Robideau G.P."/>
            <person name="Thines M."/>
            <person name="Win J."/>
            <person name="Zerillo M.M."/>
            <person name="Beakes G.W."/>
            <person name="Boore J.L."/>
            <person name="Busam D."/>
            <person name="Dumas B."/>
            <person name="Ferriera S."/>
            <person name="Fuerstenberg S.I."/>
            <person name="Gachon C.M."/>
            <person name="Gaulin E."/>
            <person name="Govers F."/>
            <person name="Grenville-Briggs L."/>
            <person name="Horner N."/>
            <person name="Hostetler J."/>
            <person name="Jiang R.H."/>
            <person name="Johnson J."/>
            <person name="Krajaejun T."/>
            <person name="Lin H."/>
            <person name="Meijer H.J."/>
            <person name="Moore B."/>
            <person name="Morris P."/>
            <person name="Phuntmart V."/>
            <person name="Puiu D."/>
            <person name="Shetty J."/>
            <person name="Stajich J.E."/>
            <person name="Tripathy S."/>
            <person name="Wawra S."/>
            <person name="van West P."/>
            <person name="Whitty B.R."/>
            <person name="Coutinho P.M."/>
            <person name="Henrissat B."/>
            <person name="Martin F."/>
            <person name="Thomas P.D."/>
            <person name="Tyler B.M."/>
            <person name="De Vries R.P."/>
            <person name="Kamoun S."/>
            <person name="Yandell M."/>
            <person name="Tisserat N."/>
            <person name="Buell C.R."/>
        </authorList>
    </citation>
    <scope>NUCLEOTIDE SEQUENCE</scope>
    <source>
        <strain evidence="8">DAOM:BR144</strain>
    </source>
</reference>
<dbReference type="InParanoid" id="K3WCZ6"/>
<keyword evidence="3" id="KW-0804">Transcription</keyword>
<feature type="domain" description="HTH myb-type" evidence="6">
    <location>
        <begin position="33"/>
        <end position="88"/>
    </location>
</feature>
<evidence type="ECO:0000313" key="8">
    <source>
        <dbReference type="Proteomes" id="UP000019132"/>
    </source>
</evidence>
<reference evidence="7" key="3">
    <citation type="submission" date="2015-02" db="UniProtKB">
        <authorList>
            <consortium name="EnsemblProtists"/>
        </authorList>
    </citation>
    <scope>IDENTIFICATION</scope>
    <source>
        <strain evidence="7">DAOM BR144</strain>
    </source>
</reference>
<accession>K3WCZ6</accession>
<keyword evidence="4" id="KW-0539">Nucleus</keyword>
<dbReference type="eggNOG" id="KOG0724">
    <property type="taxonomic scope" value="Eukaryota"/>
</dbReference>
<dbReference type="VEuPathDB" id="FungiDB:PYU1_G002834"/>
<dbReference type="InterPro" id="IPR017930">
    <property type="entry name" value="Myb_dom"/>
</dbReference>
<evidence type="ECO:0000256" key="2">
    <source>
        <dbReference type="ARBA" id="ARBA00023125"/>
    </source>
</evidence>
<keyword evidence="2" id="KW-0238">DNA-binding</keyword>
<dbReference type="Proteomes" id="UP000019132">
    <property type="component" value="Unassembled WGS sequence"/>
</dbReference>
<dbReference type="Pfam" id="PF00249">
    <property type="entry name" value="Myb_DNA-binding"/>
    <property type="match status" value="1"/>
</dbReference>
<evidence type="ECO:0000259" key="6">
    <source>
        <dbReference type="PROSITE" id="PS51294"/>
    </source>
</evidence>
<dbReference type="InterPro" id="IPR001005">
    <property type="entry name" value="SANT/Myb"/>
</dbReference>
<name>K3WCZ6_GLOUD</name>
<dbReference type="PANTHER" id="PTHR44191:SF62">
    <property type="entry name" value="OS04G0341900 PROTEIN"/>
    <property type="match status" value="1"/>
</dbReference>
<dbReference type="SUPFAM" id="SSF46689">
    <property type="entry name" value="Homeodomain-like"/>
    <property type="match status" value="1"/>
</dbReference>
<dbReference type="HOGENOM" id="CLU_080595_3_0_1"/>
<dbReference type="PANTHER" id="PTHR44191">
    <property type="entry name" value="TRANSCRIPTION FACTOR KUA1"/>
    <property type="match status" value="1"/>
</dbReference>
<evidence type="ECO:0000256" key="3">
    <source>
        <dbReference type="ARBA" id="ARBA00023163"/>
    </source>
</evidence>
<feature type="domain" description="Myb-like" evidence="5">
    <location>
        <begin position="33"/>
        <end position="84"/>
    </location>
</feature>
<dbReference type="InterPro" id="IPR009057">
    <property type="entry name" value="Homeodomain-like_sf"/>
</dbReference>
<evidence type="ECO:0000256" key="4">
    <source>
        <dbReference type="ARBA" id="ARBA00023242"/>
    </source>
</evidence>
<dbReference type="EnsemblProtists" id="PYU1_T002837">
    <property type="protein sequence ID" value="PYU1_T002837"/>
    <property type="gene ID" value="PYU1_G002834"/>
</dbReference>
<dbReference type="NCBIfam" id="TIGR01557">
    <property type="entry name" value="myb_SHAQKYF"/>
    <property type="match status" value="1"/>
</dbReference>
<dbReference type="InterPro" id="IPR052245">
    <property type="entry name" value="Plant_Stress_Dev_TF"/>
</dbReference>
<sequence>MTISKHVKDQYFLNEVQVIRIAPLQSNANATESSRRSGRPWTQDEHNRFLEALENYPTGPWKTIALCVGTRTTRQTMSHGQKYREKIARRKRRMTTFSSFAVDPFPTVLTTSSAELPRLPQLGAPASSVHHYSSKITTYQRDDQEGDCPRFQRATNSFIGLGENDRSQGN</sequence>
<dbReference type="Gene3D" id="1.10.10.60">
    <property type="entry name" value="Homeodomain-like"/>
    <property type="match status" value="1"/>
</dbReference>
<evidence type="ECO:0000313" key="7">
    <source>
        <dbReference type="EnsemblProtists" id="PYU1_T002837"/>
    </source>
</evidence>
<organism evidence="7 8">
    <name type="scientific">Globisporangium ultimum (strain ATCC 200006 / CBS 805.95 / DAOM BR144)</name>
    <name type="common">Pythium ultimum</name>
    <dbReference type="NCBI Taxonomy" id="431595"/>
    <lineage>
        <taxon>Eukaryota</taxon>
        <taxon>Sar</taxon>
        <taxon>Stramenopiles</taxon>
        <taxon>Oomycota</taxon>
        <taxon>Peronosporomycetes</taxon>
        <taxon>Pythiales</taxon>
        <taxon>Pythiaceae</taxon>
        <taxon>Globisporangium</taxon>
    </lineage>
</organism>
<dbReference type="AlphaFoldDB" id="K3WCZ6"/>
<dbReference type="PROSITE" id="PS51294">
    <property type="entry name" value="HTH_MYB"/>
    <property type="match status" value="1"/>
</dbReference>
<reference evidence="8" key="2">
    <citation type="submission" date="2010-04" db="EMBL/GenBank/DDBJ databases">
        <authorList>
            <person name="Buell R."/>
            <person name="Hamilton J."/>
            <person name="Hostetler J."/>
        </authorList>
    </citation>
    <scope>NUCLEOTIDE SEQUENCE [LARGE SCALE GENOMIC DNA]</scope>
    <source>
        <strain evidence="8">DAOM:BR144</strain>
    </source>
</reference>
<dbReference type="GO" id="GO:0003677">
    <property type="term" value="F:DNA binding"/>
    <property type="evidence" value="ECO:0007669"/>
    <property type="project" value="UniProtKB-KW"/>
</dbReference>
<dbReference type="CDD" id="cd00167">
    <property type="entry name" value="SANT"/>
    <property type="match status" value="1"/>
</dbReference>
<dbReference type="PROSITE" id="PS50090">
    <property type="entry name" value="MYB_LIKE"/>
    <property type="match status" value="1"/>
</dbReference>
<dbReference type="STRING" id="431595.K3WCZ6"/>
<dbReference type="EMBL" id="GL376628">
    <property type="status" value="NOT_ANNOTATED_CDS"/>
    <property type="molecule type" value="Genomic_DNA"/>
</dbReference>
<keyword evidence="8" id="KW-1185">Reference proteome</keyword>
<keyword evidence="1" id="KW-0805">Transcription regulation</keyword>
<dbReference type="GO" id="GO:0006355">
    <property type="term" value="P:regulation of DNA-templated transcription"/>
    <property type="evidence" value="ECO:0007669"/>
    <property type="project" value="UniProtKB-ARBA"/>
</dbReference>
<protein>
    <submittedName>
        <fullName evidence="7">Uncharacterized protein</fullName>
    </submittedName>
</protein>
<dbReference type="SMART" id="SM00717">
    <property type="entry name" value="SANT"/>
    <property type="match status" value="1"/>
</dbReference>